<evidence type="ECO:0000259" key="1">
    <source>
        <dbReference type="Pfam" id="PF17517"/>
    </source>
</evidence>
<evidence type="ECO:0000313" key="3">
    <source>
        <dbReference type="Proteomes" id="UP000064967"/>
    </source>
</evidence>
<dbReference type="InterPro" id="IPR035234">
    <property type="entry name" value="IgGFc-bd_N"/>
</dbReference>
<dbReference type="EMBL" id="CP012333">
    <property type="protein sequence ID" value="AKV04013.1"/>
    <property type="molecule type" value="Genomic_DNA"/>
</dbReference>
<evidence type="ECO:0000313" key="2">
    <source>
        <dbReference type="EMBL" id="AKV04013.1"/>
    </source>
</evidence>
<keyword evidence="3" id="KW-1185">Reference proteome</keyword>
<dbReference type="Proteomes" id="UP000064967">
    <property type="component" value="Chromosome"/>
</dbReference>
<dbReference type="AlphaFoldDB" id="A0A0K1QE61"/>
<dbReference type="STRING" id="1391654.AKJ09_10676"/>
<dbReference type="PANTHER" id="PTHR46534">
    <property type="entry name" value="IGGFC_BINDING DOMAIN-CONTAINING PROTEIN"/>
    <property type="match status" value="1"/>
</dbReference>
<dbReference type="PANTHER" id="PTHR46534:SF1">
    <property type="entry name" value="IGGFC-BINDING PROTEIN N-TERMINAL DOMAIN-CONTAINING PROTEIN"/>
    <property type="match status" value="1"/>
</dbReference>
<gene>
    <name evidence="2" type="ORF">AKJ09_10676</name>
</gene>
<feature type="domain" description="IgGFc-binding protein N-terminal" evidence="1">
    <location>
        <begin position="283"/>
        <end position="599"/>
    </location>
</feature>
<reference evidence="2 3" key="1">
    <citation type="submission" date="2015-08" db="EMBL/GenBank/DDBJ databases">
        <authorList>
            <person name="Babu N.S."/>
            <person name="Beckwith C.J."/>
            <person name="Beseler K.G."/>
            <person name="Brison A."/>
            <person name="Carone J.V."/>
            <person name="Caskin T.P."/>
            <person name="Diamond M."/>
            <person name="Durham M.E."/>
            <person name="Foxe J.M."/>
            <person name="Go M."/>
            <person name="Henderson B.A."/>
            <person name="Jones I.B."/>
            <person name="McGettigan J.A."/>
            <person name="Micheletti S.J."/>
            <person name="Nasrallah M.E."/>
            <person name="Ortiz D."/>
            <person name="Piller C.R."/>
            <person name="Privatt S.R."/>
            <person name="Schneider S.L."/>
            <person name="Sharp S."/>
            <person name="Smith T.C."/>
            <person name="Stanton J.D."/>
            <person name="Ullery H.E."/>
            <person name="Wilson R.J."/>
            <person name="Serrano M.G."/>
            <person name="Buck G."/>
            <person name="Lee V."/>
            <person name="Wang Y."/>
            <person name="Carvalho R."/>
            <person name="Voegtly L."/>
            <person name="Shi R."/>
            <person name="Duckworth R."/>
            <person name="Johnson A."/>
            <person name="Loviza R."/>
            <person name="Walstead R."/>
            <person name="Shah Z."/>
            <person name="Kiflezghi M."/>
            <person name="Wade K."/>
            <person name="Ball S.L."/>
            <person name="Bradley K.W."/>
            <person name="Asai D.J."/>
            <person name="Bowman C.A."/>
            <person name="Russell D.A."/>
            <person name="Pope W.H."/>
            <person name="Jacobs-Sera D."/>
            <person name="Hendrix R.W."/>
            <person name="Hatfull G.F."/>
        </authorList>
    </citation>
    <scope>NUCLEOTIDE SEQUENCE [LARGE SCALE GENOMIC DNA]</scope>
    <source>
        <strain evidence="2 3">DSM 27648</strain>
    </source>
</reference>
<dbReference type="RefSeq" id="WP_146654683.1">
    <property type="nucleotide sequence ID" value="NZ_CP012333.1"/>
</dbReference>
<sequence>MSRRSSLLLPSLQRSSVAPIALSCTARHDFASKPEVFGADARRSRQRPFARAATAACALTALSLGASCSSSNDGFDDPPQQQFPPADCTIACAADGRAIVDCKGNVVTACDSDSSCLDNRCVPGCEAALKTQSTVGCEYFAAKPSARGTFFPDYDFSCYAVMVANTWNSPVTLSVEYDGQSISSSYFRIPRGRGKDIRYDLLPEGKLPAGELAVLFLAQQPPQPNDFNDTYAPCPEGVGAAIIGQTEVRGSGYGKTFHVRASAPVVAYDIYPYGGAASYIPSSSLLLPTSAWATDNLAMDGYSADSDTAKQGALPYFQILAQEDDTHVTLVPTATLSSAGGAPQVEKGQTTQLTLRRGEFVQFTQVEEVNGTPVAADKPVSLVGGTTCITIPNTSPACDTVHQQLPPIRLLGDGYVATRYRDRQGPAEPETTPWRILAAADGTTLTYDPPVPGAPTTLDRGKWAEFWAPGPFVVRSQDPTHPIYVASYMTAGGPISTNDGDPEFVNVVPIGQYLSSYVFLTDPTYGNTNLVFVRAPAEGKYEDIELDCLGTVGNWQSVGGSGYQVAYVDLVRAGFPQGNCDNGVHRASSKAPFGLTVWGWDRYASYGFPAGMGTKPLNDVGAIPVR</sequence>
<protein>
    <recommendedName>
        <fullName evidence="1">IgGFc-binding protein N-terminal domain-containing protein</fullName>
    </recommendedName>
</protein>
<name>A0A0K1QE61_9BACT</name>
<accession>A0A0K1QE61</accession>
<proteinExistence type="predicted"/>
<organism evidence="2 3">
    <name type="scientific">Labilithrix luteola</name>
    <dbReference type="NCBI Taxonomy" id="1391654"/>
    <lineage>
        <taxon>Bacteria</taxon>
        <taxon>Pseudomonadati</taxon>
        <taxon>Myxococcota</taxon>
        <taxon>Polyangia</taxon>
        <taxon>Polyangiales</taxon>
        <taxon>Labilitrichaceae</taxon>
        <taxon>Labilithrix</taxon>
    </lineage>
</organism>
<dbReference type="Pfam" id="PF17517">
    <property type="entry name" value="IgGFc_binding"/>
    <property type="match status" value="1"/>
</dbReference>
<dbReference type="KEGG" id="llu:AKJ09_10676"/>
<dbReference type="OrthoDB" id="5524783at2"/>